<keyword evidence="3" id="KW-0238">DNA-binding</keyword>
<dbReference type="SUPFAM" id="SSF101936">
    <property type="entry name" value="DNA-binding pseudobarrel domain"/>
    <property type="match status" value="2"/>
</dbReference>
<dbReference type="PANTHER" id="PTHR31920">
    <property type="entry name" value="B3 DOMAIN-CONTAINING"/>
    <property type="match status" value="1"/>
</dbReference>
<evidence type="ECO:0000256" key="5">
    <source>
        <dbReference type="ARBA" id="ARBA00023242"/>
    </source>
</evidence>
<dbReference type="EMBL" id="JBJUIK010000011">
    <property type="protein sequence ID" value="KAL3513056.1"/>
    <property type="molecule type" value="Genomic_DNA"/>
</dbReference>
<dbReference type="AlphaFoldDB" id="A0ABD2Z2J3"/>
<dbReference type="SMART" id="SM01019">
    <property type="entry name" value="B3"/>
    <property type="match status" value="2"/>
</dbReference>
<keyword evidence="2" id="KW-0805">Transcription regulation</keyword>
<organism evidence="7 8">
    <name type="scientific">Cinchona calisaya</name>
    <dbReference type="NCBI Taxonomy" id="153742"/>
    <lineage>
        <taxon>Eukaryota</taxon>
        <taxon>Viridiplantae</taxon>
        <taxon>Streptophyta</taxon>
        <taxon>Embryophyta</taxon>
        <taxon>Tracheophyta</taxon>
        <taxon>Spermatophyta</taxon>
        <taxon>Magnoliopsida</taxon>
        <taxon>eudicotyledons</taxon>
        <taxon>Gunneridae</taxon>
        <taxon>Pentapetalae</taxon>
        <taxon>asterids</taxon>
        <taxon>lamiids</taxon>
        <taxon>Gentianales</taxon>
        <taxon>Rubiaceae</taxon>
        <taxon>Cinchonoideae</taxon>
        <taxon>Cinchoneae</taxon>
        <taxon>Cinchona</taxon>
    </lineage>
</organism>
<gene>
    <name evidence="7" type="ORF">ACH5RR_025773</name>
</gene>
<evidence type="ECO:0000259" key="6">
    <source>
        <dbReference type="PROSITE" id="PS50863"/>
    </source>
</evidence>
<accession>A0ABD2Z2J3</accession>
<keyword evidence="8" id="KW-1185">Reference proteome</keyword>
<evidence type="ECO:0000256" key="4">
    <source>
        <dbReference type="ARBA" id="ARBA00023163"/>
    </source>
</evidence>
<keyword evidence="5" id="KW-0539">Nucleus</keyword>
<evidence type="ECO:0000256" key="1">
    <source>
        <dbReference type="ARBA" id="ARBA00004123"/>
    </source>
</evidence>
<protein>
    <recommendedName>
        <fullName evidence="6">TF-B3 domain-containing protein</fullName>
    </recommendedName>
</protein>
<dbReference type="GO" id="GO:0003677">
    <property type="term" value="F:DNA binding"/>
    <property type="evidence" value="ECO:0007669"/>
    <property type="project" value="UniProtKB-KW"/>
</dbReference>
<dbReference type="InterPro" id="IPR050655">
    <property type="entry name" value="Plant_B3_domain"/>
</dbReference>
<feature type="domain" description="TF-B3" evidence="6">
    <location>
        <begin position="14"/>
        <end position="107"/>
    </location>
</feature>
<keyword evidence="4" id="KW-0804">Transcription</keyword>
<evidence type="ECO:0000256" key="3">
    <source>
        <dbReference type="ARBA" id="ARBA00023125"/>
    </source>
</evidence>
<reference evidence="7 8" key="1">
    <citation type="submission" date="2024-11" db="EMBL/GenBank/DDBJ databases">
        <title>A near-complete genome assembly of Cinchona calisaya.</title>
        <authorList>
            <person name="Lian D.C."/>
            <person name="Zhao X.W."/>
            <person name="Wei L."/>
        </authorList>
    </citation>
    <scope>NUCLEOTIDE SEQUENCE [LARGE SCALE GENOMIC DNA]</scope>
    <source>
        <tissue evidence="7">Nenye</tissue>
    </source>
</reference>
<dbReference type="PANTHER" id="PTHR31920:SF148">
    <property type="entry name" value="B3 DOMAIN-CONTAINING PROTEIN OS03G0621600"/>
    <property type="match status" value="1"/>
</dbReference>
<dbReference type="Gene3D" id="2.40.330.10">
    <property type="entry name" value="DNA-binding pseudobarrel domain"/>
    <property type="match status" value="2"/>
</dbReference>
<proteinExistence type="predicted"/>
<dbReference type="Proteomes" id="UP001630127">
    <property type="component" value="Unassembled WGS sequence"/>
</dbReference>
<dbReference type="PROSITE" id="PS50863">
    <property type="entry name" value="B3"/>
    <property type="match status" value="2"/>
</dbReference>
<sequence>MEKNGKVCYTHDSPEFFKVYLDQLCSTNLRIPPDFVRKFNGDVPRKFTLEGPGGRSWHIVARKVDGYFFFQEGWAKFVQDNSLEDGDFLTFCYGGCSKFYVKIYGKHGCRKEVALTASWNEKATEHQLHGKSNDNLPTRRTLRPRTLRRGSKISHAVKAQDKMRYKSAPFTVRLTKTYAAKCLSFPMPFCKRYIEEKWKNRPKAILRSGDKQWEMSIIKSGCKYQLYKGWASFVKENSLQKGDECTFQLIDNKDDIVLKVTTLKSPAKKR</sequence>
<dbReference type="InterPro" id="IPR003340">
    <property type="entry name" value="B3_DNA-bd"/>
</dbReference>
<feature type="domain" description="TF-B3" evidence="6">
    <location>
        <begin position="168"/>
        <end position="266"/>
    </location>
</feature>
<name>A0ABD2Z2J3_9GENT</name>
<dbReference type="GO" id="GO:0005634">
    <property type="term" value="C:nucleus"/>
    <property type="evidence" value="ECO:0007669"/>
    <property type="project" value="UniProtKB-SubCell"/>
</dbReference>
<comment type="caution">
    <text evidence="7">The sequence shown here is derived from an EMBL/GenBank/DDBJ whole genome shotgun (WGS) entry which is preliminary data.</text>
</comment>
<evidence type="ECO:0000256" key="2">
    <source>
        <dbReference type="ARBA" id="ARBA00023015"/>
    </source>
</evidence>
<comment type="subcellular location">
    <subcellularLocation>
        <location evidence="1">Nucleus</location>
    </subcellularLocation>
</comment>
<dbReference type="CDD" id="cd10017">
    <property type="entry name" value="B3_DNA"/>
    <property type="match status" value="2"/>
</dbReference>
<dbReference type="InterPro" id="IPR015300">
    <property type="entry name" value="DNA-bd_pseudobarrel_sf"/>
</dbReference>
<evidence type="ECO:0000313" key="8">
    <source>
        <dbReference type="Proteomes" id="UP001630127"/>
    </source>
</evidence>
<dbReference type="Pfam" id="PF02362">
    <property type="entry name" value="B3"/>
    <property type="match status" value="2"/>
</dbReference>
<evidence type="ECO:0000313" key="7">
    <source>
        <dbReference type="EMBL" id="KAL3513056.1"/>
    </source>
</evidence>